<feature type="compositionally biased region" description="Polar residues" evidence="1">
    <location>
        <begin position="11"/>
        <end position="23"/>
    </location>
</feature>
<dbReference type="GO" id="GO:0003677">
    <property type="term" value="F:DNA binding"/>
    <property type="evidence" value="ECO:0007669"/>
    <property type="project" value="UniProtKB-KW"/>
</dbReference>
<dbReference type="AlphaFoldDB" id="A0A5A7PKS7"/>
<accession>A0A5A7PKS7</accession>
<dbReference type="EMBL" id="BKCP01004716">
    <property type="protein sequence ID" value="GER33241.1"/>
    <property type="molecule type" value="Genomic_DNA"/>
</dbReference>
<name>A0A5A7PKS7_STRAF</name>
<dbReference type="Proteomes" id="UP000325081">
    <property type="component" value="Unassembled WGS sequence"/>
</dbReference>
<gene>
    <name evidence="2" type="ORF">STAS_09353</name>
</gene>
<evidence type="ECO:0000313" key="2">
    <source>
        <dbReference type="EMBL" id="GER33241.1"/>
    </source>
</evidence>
<evidence type="ECO:0000256" key="1">
    <source>
        <dbReference type="SAM" id="MobiDB-lite"/>
    </source>
</evidence>
<organism evidence="2 3">
    <name type="scientific">Striga asiatica</name>
    <name type="common">Asiatic witchweed</name>
    <name type="synonym">Buchnera asiatica</name>
    <dbReference type="NCBI Taxonomy" id="4170"/>
    <lineage>
        <taxon>Eukaryota</taxon>
        <taxon>Viridiplantae</taxon>
        <taxon>Streptophyta</taxon>
        <taxon>Embryophyta</taxon>
        <taxon>Tracheophyta</taxon>
        <taxon>Spermatophyta</taxon>
        <taxon>Magnoliopsida</taxon>
        <taxon>eudicotyledons</taxon>
        <taxon>Gunneridae</taxon>
        <taxon>Pentapetalae</taxon>
        <taxon>asterids</taxon>
        <taxon>lamiids</taxon>
        <taxon>Lamiales</taxon>
        <taxon>Orobanchaceae</taxon>
        <taxon>Buchnereae</taxon>
        <taxon>Striga</taxon>
    </lineage>
</organism>
<sequence length="103" mass="11616">MPSRRRHPQIRTPSRSLPSSNKDTAAAGMRTPDTEQAQTPSHPLLRFRHRTRRSPLTSISTADNHSATRFSDPFNRFLGFCAQIDNTDLENQARSTSAIARKN</sequence>
<evidence type="ECO:0000313" key="3">
    <source>
        <dbReference type="Proteomes" id="UP000325081"/>
    </source>
</evidence>
<proteinExistence type="predicted"/>
<keyword evidence="2" id="KW-0371">Homeobox</keyword>
<protein>
    <submittedName>
        <fullName evidence="2">Homeodomain-like superfamily protein</fullName>
    </submittedName>
</protein>
<comment type="caution">
    <text evidence="2">The sequence shown here is derived from an EMBL/GenBank/DDBJ whole genome shotgun (WGS) entry which is preliminary data.</text>
</comment>
<reference evidence="3" key="1">
    <citation type="journal article" date="2019" name="Curr. Biol.">
        <title>Genome Sequence of Striga asiatica Provides Insight into the Evolution of Plant Parasitism.</title>
        <authorList>
            <person name="Yoshida S."/>
            <person name="Kim S."/>
            <person name="Wafula E.K."/>
            <person name="Tanskanen J."/>
            <person name="Kim Y.M."/>
            <person name="Honaas L."/>
            <person name="Yang Z."/>
            <person name="Spallek T."/>
            <person name="Conn C.E."/>
            <person name="Ichihashi Y."/>
            <person name="Cheong K."/>
            <person name="Cui S."/>
            <person name="Der J.P."/>
            <person name="Gundlach H."/>
            <person name="Jiao Y."/>
            <person name="Hori C."/>
            <person name="Ishida J.K."/>
            <person name="Kasahara H."/>
            <person name="Kiba T."/>
            <person name="Kim M.S."/>
            <person name="Koo N."/>
            <person name="Laohavisit A."/>
            <person name="Lee Y.H."/>
            <person name="Lumba S."/>
            <person name="McCourt P."/>
            <person name="Mortimer J.C."/>
            <person name="Mutuku J.M."/>
            <person name="Nomura T."/>
            <person name="Sasaki-Sekimoto Y."/>
            <person name="Seto Y."/>
            <person name="Wang Y."/>
            <person name="Wakatake T."/>
            <person name="Sakakibara H."/>
            <person name="Demura T."/>
            <person name="Yamaguchi S."/>
            <person name="Yoneyama K."/>
            <person name="Manabe R.I."/>
            <person name="Nelson D.C."/>
            <person name="Schulman A.H."/>
            <person name="Timko M.P."/>
            <person name="dePamphilis C.W."/>
            <person name="Choi D."/>
            <person name="Shirasu K."/>
        </authorList>
    </citation>
    <scope>NUCLEOTIDE SEQUENCE [LARGE SCALE GENOMIC DNA]</scope>
    <source>
        <strain evidence="3">cv. UVA1</strain>
    </source>
</reference>
<keyword evidence="3" id="KW-1185">Reference proteome</keyword>
<feature type="compositionally biased region" description="Polar residues" evidence="1">
    <location>
        <begin position="54"/>
        <end position="68"/>
    </location>
</feature>
<feature type="region of interest" description="Disordered" evidence="1">
    <location>
        <begin position="1"/>
        <end position="68"/>
    </location>
</feature>
<keyword evidence="2" id="KW-0238">DNA-binding</keyword>